<protein>
    <submittedName>
        <fullName evidence="6">TetR family transcriptional regulator</fullName>
    </submittedName>
</protein>
<feature type="DNA-binding region" description="H-T-H motif" evidence="4">
    <location>
        <begin position="26"/>
        <end position="45"/>
    </location>
</feature>
<evidence type="ECO:0000256" key="1">
    <source>
        <dbReference type="ARBA" id="ARBA00023015"/>
    </source>
</evidence>
<evidence type="ECO:0000256" key="4">
    <source>
        <dbReference type="PROSITE-ProRule" id="PRU00335"/>
    </source>
</evidence>
<evidence type="ECO:0000256" key="2">
    <source>
        <dbReference type="ARBA" id="ARBA00023125"/>
    </source>
</evidence>
<dbReference type="AlphaFoldDB" id="A0A543BB12"/>
<evidence type="ECO:0000313" key="7">
    <source>
        <dbReference type="Proteomes" id="UP000317209"/>
    </source>
</evidence>
<dbReference type="InterPro" id="IPR001647">
    <property type="entry name" value="HTH_TetR"/>
</dbReference>
<dbReference type="Pfam" id="PF21993">
    <property type="entry name" value="TetR_C_13_2"/>
    <property type="match status" value="1"/>
</dbReference>
<dbReference type="PANTHER" id="PTHR47506:SF3">
    <property type="entry name" value="HTH-TYPE TRANSCRIPTIONAL REGULATOR LMRA"/>
    <property type="match status" value="1"/>
</dbReference>
<dbReference type="EMBL" id="VFOX01000002">
    <property type="protein sequence ID" value="TQL81992.1"/>
    <property type="molecule type" value="Genomic_DNA"/>
</dbReference>
<dbReference type="Gene3D" id="1.10.357.10">
    <property type="entry name" value="Tetracycline Repressor, domain 2"/>
    <property type="match status" value="1"/>
</dbReference>
<dbReference type="InterPro" id="IPR009057">
    <property type="entry name" value="Homeodomain-like_sf"/>
</dbReference>
<evidence type="ECO:0000313" key="6">
    <source>
        <dbReference type="EMBL" id="TQL81992.1"/>
    </source>
</evidence>
<dbReference type="InterPro" id="IPR036271">
    <property type="entry name" value="Tet_transcr_reg_TetR-rel_C_sf"/>
</dbReference>
<evidence type="ECO:0000259" key="5">
    <source>
        <dbReference type="PROSITE" id="PS50977"/>
    </source>
</evidence>
<dbReference type="SUPFAM" id="SSF46689">
    <property type="entry name" value="Homeodomain-like"/>
    <property type="match status" value="1"/>
</dbReference>
<keyword evidence="2 4" id="KW-0238">DNA-binding</keyword>
<gene>
    <name evidence="6" type="ORF">FB560_3473</name>
</gene>
<dbReference type="PANTHER" id="PTHR47506">
    <property type="entry name" value="TRANSCRIPTIONAL REGULATORY PROTEIN"/>
    <property type="match status" value="1"/>
</dbReference>
<feature type="domain" description="HTH tetR-type" evidence="5">
    <location>
        <begin position="3"/>
        <end position="63"/>
    </location>
</feature>
<keyword evidence="1" id="KW-0805">Transcription regulation</keyword>
<proteinExistence type="predicted"/>
<dbReference type="InterPro" id="IPR054156">
    <property type="entry name" value="YxaF_TetR_C"/>
</dbReference>
<dbReference type="SUPFAM" id="SSF48498">
    <property type="entry name" value="Tetracyclin repressor-like, C-terminal domain"/>
    <property type="match status" value="1"/>
</dbReference>
<accession>A0A543BB12</accession>
<organism evidence="6 7">
    <name type="scientific">Microbacterium saperdae</name>
    <dbReference type="NCBI Taxonomy" id="69368"/>
    <lineage>
        <taxon>Bacteria</taxon>
        <taxon>Bacillati</taxon>
        <taxon>Actinomycetota</taxon>
        <taxon>Actinomycetes</taxon>
        <taxon>Micrococcales</taxon>
        <taxon>Microbacteriaceae</taxon>
        <taxon>Microbacterium</taxon>
    </lineage>
</organism>
<dbReference type="GO" id="GO:0003677">
    <property type="term" value="F:DNA binding"/>
    <property type="evidence" value="ECO:0007669"/>
    <property type="project" value="UniProtKB-UniRule"/>
</dbReference>
<reference evidence="6 7" key="1">
    <citation type="submission" date="2019-06" db="EMBL/GenBank/DDBJ databases">
        <title>Sequencing the genomes of 1000 actinobacteria strains.</title>
        <authorList>
            <person name="Klenk H.-P."/>
        </authorList>
    </citation>
    <scope>NUCLEOTIDE SEQUENCE [LARGE SCALE GENOMIC DNA]</scope>
    <source>
        <strain evidence="6 7">DSM 20169</strain>
    </source>
</reference>
<keyword evidence="3" id="KW-0804">Transcription</keyword>
<name>A0A543BB12_9MICO</name>
<evidence type="ECO:0000256" key="3">
    <source>
        <dbReference type="ARBA" id="ARBA00023163"/>
    </source>
</evidence>
<dbReference type="Pfam" id="PF00440">
    <property type="entry name" value="TetR_N"/>
    <property type="match status" value="1"/>
</dbReference>
<comment type="caution">
    <text evidence="6">The sequence shown here is derived from an EMBL/GenBank/DDBJ whole genome shotgun (WGS) entry which is preliminary data.</text>
</comment>
<dbReference type="PROSITE" id="PS50977">
    <property type="entry name" value="HTH_TETR_2"/>
    <property type="match status" value="1"/>
</dbReference>
<keyword evidence="7" id="KW-1185">Reference proteome</keyword>
<dbReference type="Proteomes" id="UP000317209">
    <property type="component" value="Unassembled WGS sequence"/>
</dbReference>
<sequence>MVSEARERMVRTAAILLAKRGLQGASFSEVLAASGAPRGSIYHHFPEGKDQLVTEALALAQGRALAELEKHRDQPATEVARAFVQLWRDVLVASDFQAGCAVVAVTVAAEEDALVDTAAGVFREWQETLTALLTSGGVSADRAPSLAALLIAACEGAVIVARAQGSLDRFDATSEELIGVVAAAS</sequence>